<feature type="non-terminal residue" evidence="1">
    <location>
        <position position="196"/>
    </location>
</feature>
<accession>A0A433P829</accession>
<keyword evidence="2" id="KW-1185">Reference proteome</keyword>
<organism evidence="1 2">
    <name type="scientific">Jimgerdemannia flammicorona</name>
    <dbReference type="NCBI Taxonomy" id="994334"/>
    <lineage>
        <taxon>Eukaryota</taxon>
        <taxon>Fungi</taxon>
        <taxon>Fungi incertae sedis</taxon>
        <taxon>Mucoromycota</taxon>
        <taxon>Mucoromycotina</taxon>
        <taxon>Endogonomycetes</taxon>
        <taxon>Endogonales</taxon>
        <taxon>Endogonaceae</taxon>
        <taxon>Jimgerdemannia</taxon>
    </lineage>
</organism>
<evidence type="ECO:0000313" key="2">
    <source>
        <dbReference type="Proteomes" id="UP000274822"/>
    </source>
</evidence>
<name>A0A433P829_9FUNG</name>
<gene>
    <name evidence="1" type="ORF">BC938DRAFT_477718</name>
</gene>
<proteinExistence type="predicted"/>
<dbReference type="Proteomes" id="UP000274822">
    <property type="component" value="Unassembled WGS sequence"/>
</dbReference>
<comment type="caution">
    <text evidence="1">The sequence shown here is derived from an EMBL/GenBank/DDBJ whole genome shotgun (WGS) entry which is preliminary data.</text>
</comment>
<reference evidence="1 2" key="1">
    <citation type="journal article" date="2018" name="New Phytol.">
        <title>Phylogenomics of Endogonaceae and evolution of mycorrhizas within Mucoromycota.</title>
        <authorList>
            <person name="Chang Y."/>
            <person name="Desiro A."/>
            <person name="Na H."/>
            <person name="Sandor L."/>
            <person name="Lipzen A."/>
            <person name="Clum A."/>
            <person name="Barry K."/>
            <person name="Grigoriev I.V."/>
            <person name="Martin F.M."/>
            <person name="Stajich J.E."/>
            <person name="Smith M.E."/>
            <person name="Bonito G."/>
            <person name="Spatafora J.W."/>
        </authorList>
    </citation>
    <scope>NUCLEOTIDE SEQUENCE [LARGE SCALE GENOMIC DNA]</scope>
    <source>
        <strain evidence="1 2">AD002</strain>
    </source>
</reference>
<evidence type="ECO:0000313" key="1">
    <source>
        <dbReference type="EMBL" id="RUS13693.1"/>
    </source>
</evidence>
<dbReference type="AlphaFoldDB" id="A0A433P829"/>
<dbReference type="EMBL" id="RBNJ01029052">
    <property type="protein sequence ID" value="RUS13693.1"/>
    <property type="molecule type" value="Genomic_DNA"/>
</dbReference>
<protein>
    <submittedName>
        <fullName evidence="1">Uncharacterized protein</fullName>
    </submittedName>
</protein>
<sequence length="196" mass="22539">MNFVTARLPRYELRLNDFTTSHLEGWFTSNIWSIVIDACFVDLEIVEFIRGEGCSRASRERKNCGRSNSKVKIVCDQRGRTGKNGTKYLADGCLKLPKVMRDVLHQKLRKHGIDFVRSRQMEIVGFLHSAQHLQILVMDTPSGYMCRIRRYPSYKIPPTLAEVDDLIGMIHEVLVGKSRIARCLERSKIVNLISNE</sequence>